<reference evidence="2" key="1">
    <citation type="submission" date="2020-01" db="EMBL/GenBank/DDBJ databases">
        <title>Muricauda ochracea sp. nov., isolated from a tidal flat of Garorim bay in Korea.</title>
        <authorList>
            <person name="Kim D."/>
            <person name="Yoo Y."/>
            <person name="Kim J.-J."/>
        </authorList>
    </citation>
    <scope>NUCLEOTIDE SEQUENCE</scope>
    <source>
        <strain evidence="2">JGD-17</strain>
    </source>
</reference>
<sequence>MERISYQDIPEGMFESLMETENFINNSTLGIHLLELIRLRVAQKNGCAYCVDMHHKELQHLNETDLRLSSLCVWQETPYFTDKEIAVLSFTDSLTKLSRESIPEDIYYPLTTFFTKEEICYLTLAIAQINTWTRLMKTFKFIPGNHKVQGYETAQ</sequence>
<dbReference type="PANTHER" id="PTHR34846:SF10">
    <property type="entry name" value="CYTOPLASMIC PROTEIN"/>
    <property type="match status" value="1"/>
</dbReference>
<feature type="domain" description="Carboxymuconolactone decarboxylase-like" evidence="1">
    <location>
        <begin position="23"/>
        <end position="91"/>
    </location>
</feature>
<evidence type="ECO:0000313" key="2">
    <source>
        <dbReference type="EMBL" id="NAY90450.1"/>
    </source>
</evidence>
<protein>
    <submittedName>
        <fullName evidence="2">Carboxymuconolactone decarboxylase family protein</fullName>
    </submittedName>
</protein>
<organism evidence="2 3">
    <name type="scientific">Flagellimonas ochracea</name>
    <dbReference type="NCBI Taxonomy" id="2696472"/>
    <lineage>
        <taxon>Bacteria</taxon>
        <taxon>Pseudomonadati</taxon>
        <taxon>Bacteroidota</taxon>
        <taxon>Flavobacteriia</taxon>
        <taxon>Flavobacteriales</taxon>
        <taxon>Flavobacteriaceae</taxon>
        <taxon>Flagellimonas</taxon>
    </lineage>
</organism>
<dbReference type="RefSeq" id="WP_166521866.1">
    <property type="nucleotide sequence ID" value="NZ_JAAABI010000001.1"/>
</dbReference>
<keyword evidence="3" id="KW-1185">Reference proteome</keyword>
<evidence type="ECO:0000259" key="1">
    <source>
        <dbReference type="Pfam" id="PF02627"/>
    </source>
</evidence>
<accession>A0A964T8Z9</accession>
<dbReference type="InterPro" id="IPR004675">
    <property type="entry name" value="AhpD_core"/>
</dbReference>
<dbReference type="Proteomes" id="UP000667650">
    <property type="component" value="Unassembled WGS sequence"/>
</dbReference>
<gene>
    <name evidence="2" type="ORF">GTQ34_00840</name>
</gene>
<dbReference type="AlphaFoldDB" id="A0A964T8Z9"/>
<name>A0A964T8Z9_9FLAO</name>
<dbReference type="InterPro" id="IPR029032">
    <property type="entry name" value="AhpD-like"/>
</dbReference>
<dbReference type="GO" id="GO:0051920">
    <property type="term" value="F:peroxiredoxin activity"/>
    <property type="evidence" value="ECO:0007669"/>
    <property type="project" value="InterPro"/>
</dbReference>
<dbReference type="Gene3D" id="1.20.1290.10">
    <property type="entry name" value="AhpD-like"/>
    <property type="match status" value="1"/>
</dbReference>
<dbReference type="InterPro" id="IPR003779">
    <property type="entry name" value="CMD-like"/>
</dbReference>
<dbReference type="Pfam" id="PF02627">
    <property type="entry name" value="CMD"/>
    <property type="match status" value="1"/>
</dbReference>
<evidence type="ECO:0000313" key="3">
    <source>
        <dbReference type="Proteomes" id="UP000667650"/>
    </source>
</evidence>
<dbReference type="SUPFAM" id="SSF69118">
    <property type="entry name" value="AhpD-like"/>
    <property type="match status" value="1"/>
</dbReference>
<dbReference type="EMBL" id="JAAABI010000001">
    <property type="protein sequence ID" value="NAY90450.1"/>
    <property type="molecule type" value="Genomic_DNA"/>
</dbReference>
<dbReference type="NCBIfam" id="TIGR00778">
    <property type="entry name" value="ahpD_dom"/>
    <property type="match status" value="1"/>
</dbReference>
<dbReference type="PANTHER" id="PTHR34846">
    <property type="entry name" value="4-CARBOXYMUCONOLACTONE DECARBOXYLASE FAMILY PROTEIN (AFU_ORTHOLOGUE AFUA_6G11590)"/>
    <property type="match status" value="1"/>
</dbReference>
<proteinExistence type="predicted"/>
<comment type="caution">
    <text evidence="2">The sequence shown here is derived from an EMBL/GenBank/DDBJ whole genome shotgun (WGS) entry which is preliminary data.</text>
</comment>